<dbReference type="EMBL" id="CP137555">
    <property type="protein sequence ID" value="WOX04704.1"/>
    <property type="molecule type" value="Genomic_DNA"/>
</dbReference>
<dbReference type="GO" id="GO:0046654">
    <property type="term" value="P:tetrahydrofolate biosynthetic process"/>
    <property type="evidence" value="ECO:0007669"/>
    <property type="project" value="TreeGrafter"/>
</dbReference>
<dbReference type="InterPro" id="IPR011005">
    <property type="entry name" value="Dihydropteroate_synth-like_sf"/>
</dbReference>
<evidence type="ECO:0000259" key="10">
    <source>
        <dbReference type="PROSITE" id="PS50972"/>
    </source>
</evidence>
<comment type="cofactor">
    <cofactor evidence="2 9">
        <name>Mg(2+)</name>
        <dbReference type="ChEBI" id="CHEBI:18420"/>
    </cofactor>
</comment>
<dbReference type="GO" id="GO:0046656">
    <property type="term" value="P:folic acid biosynthetic process"/>
    <property type="evidence" value="ECO:0007669"/>
    <property type="project" value="UniProtKB-KW"/>
</dbReference>
<dbReference type="GO" id="GO:0004156">
    <property type="term" value="F:dihydropteroate synthase activity"/>
    <property type="evidence" value="ECO:0007669"/>
    <property type="project" value="UniProtKB-EC"/>
</dbReference>
<evidence type="ECO:0000256" key="7">
    <source>
        <dbReference type="ARBA" id="ARBA00022842"/>
    </source>
</evidence>
<sequence>MKLNCGKHTLDLDRPQVMGILNTTPDSFSDGGSYYADGGLNLDLVLRRAQQVLEEGGTIVDIGGESTRPGAAVVSEQQELDRVVPAVEAISQRFDLVISVDTSTPAVIRESAAAGAGLINDVRALTRTGALEAAAATGLPVCVMHMQGEPGTMQASPEYADVVGEVRAYLDARLAACEAAGIPREKVIYDPGFGFGKNDEHNLELLRRLPELAPRDLPLLVGLSRKSMIGRLLDRGVDERLPGSLALAMLSAQRGAHIIRVHDVAATVDVLKLQQLVDRA</sequence>
<comment type="pathway">
    <text evidence="3 9">Cofactor biosynthesis; tetrahydrofolate biosynthesis; 7,8-dihydrofolate from 2-amino-4-hydroxy-6-hydroxymethyl-7,8-dihydropteridine diphosphate and 4-aminobenzoate: step 1/2.</text>
</comment>
<evidence type="ECO:0000256" key="6">
    <source>
        <dbReference type="ARBA" id="ARBA00022723"/>
    </source>
</evidence>
<name>A0AAU0MW59_9GAMM</name>
<keyword evidence="8 9" id="KW-0289">Folate biosynthesis</keyword>
<dbReference type="GO" id="GO:0005829">
    <property type="term" value="C:cytosol"/>
    <property type="evidence" value="ECO:0007669"/>
    <property type="project" value="TreeGrafter"/>
</dbReference>
<evidence type="ECO:0000256" key="4">
    <source>
        <dbReference type="ARBA" id="ARBA00012458"/>
    </source>
</evidence>
<evidence type="ECO:0000256" key="5">
    <source>
        <dbReference type="ARBA" id="ARBA00022679"/>
    </source>
</evidence>
<keyword evidence="7 9" id="KW-0460">Magnesium</keyword>
<dbReference type="EC" id="2.5.1.15" evidence="4 9"/>
<dbReference type="NCBIfam" id="TIGR01496">
    <property type="entry name" value="DHPS"/>
    <property type="match status" value="1"/>
</dbReference>
<evidence type="ECO:0000313" key="12">
    <source>
        <dbReference type="Proteomes" id="UP001302477"/>
    </source>
</evidence>
<dbReference type="PANTHER" id="PTHR20941">
    <property type="entry name" value="FOLATE SYNTHESIS PROTEINS"/>
    <property type="match status" value="1"/>
</dbReference>
<dbReference type="PROSITE" id="PS00792">
    <property type="entry name" value="DHPS_1"/>
    <property type="match status" value="1"/>
</dbReference>
<keyword evidence="6 9" id="KW-0479">Metal-binding</keyword>
<dbReference type="InterPro" id="IPR045031">
    <property type="entry name" value="DHP_synth-like"/>
</dbReference>
<keyword evidence="12" id="KW-1185">Reference proteome</keyword>
<comment type="function">
    <text evidence="9">Catalyzes the condensation of para-aminobenzoate (pABA) with 6-hydroxymethyl-7,8-dihydropterin diphosphate (DHPt-PP) to form 7,8-dihydropteroate (H2Pte), the immediate precursor of folate derivatives.</text>
</comment>
<comment type="catalytic activity">
    <reaction evidence="1">
        <text>(7,8-dihydropterin-6-yl)methyl diphosphate + 4-aminobenzoate = 7,8-dihydropteroate + diphosphate</text>
        <dbReference type="Rhea" id="RHEA:19949"/>
        <dbReference type="ChEBI" id="CHEBI:17836"/>
        <dbReference type="ChEBI" id="CHEBI:17839"/>
        <dbReference type="ChEBI" id="CHEBI:33019"/>
        <dbReference type="ChEBI" id="CHEBI:72950"/>
        <dbReference type="EC" id="2.5.1.15"/>
    </reaction>
</comment>
<feature type="domain" description="Pterin-binding" evidence="10">
    <location>
        <begin position="15"/>
        <end position="272"/>
    </location>
</feature>
<dbReference type="Pfam" id="PF00809">
    <property type="entry name" value="Pterin_bind"/>
    <property type="match status" value="1"/>
</dbReference>
<evidence type="ECO:0000256" key="3">
    <source>
        <dbReference type="ARBA" id="ARBA00004763"/>
    </source>
</evidence>
<dbReference type="PROSITE" id="PS50972">
    <property type="entry name" value="PTERIN_BINDING"/>
    <property type="match status" value="1"/>
</dbReference>
<evidence type="ECO:0000256" key="9">
    <source>
        <dbReference type="RuleBase" id="RU361205"/>
    </source>
</evidence>
<dbReference type="InterPro" id="IPR006390">
    <property type="entry name" value="DHP_synth_dom"/>
</dbReference>
<accession>A0AAU0MW59</accession>
<gene>
    <name evidence="11" type="primary">folP</name>
    <name evidence="11" type="ORF">R5R33_13270</name>
</gene>
<dbReference type="SUPFAM" id="SSF51717">
    <property type="entry name" value="Dihydropteroate synthetase-like"/>
    <property type="match status" value="1"/>
</dbReference>
<evidence type="ECO:0000256" key="8">
    <source>
        <dbReference type="ARBA" id="ARBA00022909"/>
    </source>
</evidence>
<dbReference type="KEGG" id="mpaf:R5R33_13270"/>
<protein>
    <recommendedName>
        <fullName evidence="4 9">Dihydropteroate synthase</fullName>
        <shortName evidence="9">DHPS</shortName>
        <ecNumber evidence="4 9">2.5.1.15</ecNumber>
    </recommendedName>
    <alternativeName>
        <fullName evidence="9">Dihydropteroate pyrophosphorylase</fullName>
    </alternativeName>
</protein>
<dbReference type="RefSeq" id="WP_318953180.1">
    <property type="nucleotide sequence ID" value="NZ_CP137555.1"/>
</dbReference>
<dbReference type="CDD" id="cd00739">
    <property type="entry name" value="DHPS"/>
    <property type="match status" value="1"/>
</dbReference>
<evidence type="ECO:0000256" key="1">
    <source>
        <dbReference type="ARBA" id="ARBA00000012"/>
    </source>
</evidence>
<dbReference type="InterPro" id="IPR000489">
    <property type="entry name" value="Pterin-binding_dom"/>
</dbReference>
<evidence type="ECO:0000313" key="11">
    <source>
        <dbReference type="EMBL" id="WOX04704.1"/>
    </source>
</evidence>
<keyword evidence="5 9" id="KW-0808">Transferase</keyword>
<dbReference type="GO" id="GO:0046872">
    <property type="term" value="F:metal ion binding"/>
    <property type="evidence" value="ECO:0007669"/>
    <property type="project" value="UniProtKB-KW"/>
</dbReference>
<dbReference type="AlphaFoldDB" id="A0AAU0MW59"/>
<evidence type="ECO:0000256" key="2">
    <source>
        <dbReference type="ARBA" id="ARBA00001946"/>
    </source>
</evidence>
<proteinExistence type="inferred from homology"/>
<organism evidence="11 12">
    <name type="scientific">Microbulbifer pacificus</name>
    <dbReference type="NCBI Taxonomy" id="407164"/>
    <lineage>
        <taxon>Bacteria</taxon>
        <taxon>Pseudomonadati</taxon>
        <taxon>Pseudomonadota</taxon>
        <taxon>Gammaproteobacteria</taxon>
        <taxon>Cellvibrionales</taxon>
        <taxon>Microbulbiferaceae</taxon>
        <taxon>Microbulbifer</taxon>
    </lineage>
</organism>
<dbReference type="Proteomes" id="UP001302477">
    <property type="component" value="Chromosome"/>
</dbReference>
<dbReference type="Gene3D" id="3.20.20.20">
    <property type="entry name" value="Dihydropteroate synthase-like"/>
    <property type="match status" value="1"/>
</dbReference>
<reference evidence="11 12" key="1">
    <citation type="submission" date="2023-10" db="EMBL/GenBank/DDBJ databases">
        <title>Description of Microbulbifer bruguierae sp. nov., isolated from the sediments of mangrove plant Bruguiera sexangula and comparative genomic analyses of the genus Microbulbifer.</title>
        <authorList>
            <person name="Long M."/>
        </authorList>
    </citation>
    <scope>NUCLEOTIDE SEQUENCE [LARGE SCALE GENOMIC DNA]</scope>
    <source>
        <strain evidence="11 12">SPO729</strain>
    </source>
</reference>
<dbReference type="PANTHER" id="PTHR20941:SF1">
    <property type="entry name" value="FOLIC ACID SYNTHESIS PROTEIN FOL1"/>
    <property type="match status" value="1"/>
</dbReference>
<comment type="similarity">
    <text evidence="9">Belongs to the DHPS family.</text>
</comment>